<evidence type="ECO:0000313" key="1">
    <source>
        <dbReference type="EMBL" id="EKY04322.1"/>
    </source>
</evidence>
<dbReference type="PATRIC" id="fig|1127699.3.peg.33"/>
<dbReference type="EMBL" id="AMEP01000007">
    <property type="protein sequence ID" value="EKY04322.1"/>
    <property type="molecule type" value="Genomic_DNA"/>
</dbReference>
<reference evidence="1 2" key="1">
    <citation type="submission" date="2012-05" db="EMBL/GenBank/DDBJ databases">
        <authorList>
            <person name="Weinstock G."/>
            <person name="Sodergren E."/>
            <person name="Lobos E.A."/>
            <person name="Fulton L."/>
            <person name="Fulton R."/>
            <person name="Courtney L."/>
            <person name="Fronick C."/>
            <person name="O'Laughlin M."/>
            <person name="Godfrey J."/>
            <person name="Wilson R.M."/>
            <person name="Miner T."/>
            <person name="Farmer C."/>
            <person name="Delehaunty K."/>
            <person name="Cordes M."/>
            <person name="Minx P."/>
            <person name="Tomlinson C."/>
            <person name="Chen J."/>
            <person name="Wollam A."/>
            <person name="Pepin K.H."/>
            <person name="Bhonagiri V."/>
            <person name="Zhang X."/>
            <person name="Suruliraj S."/>
            <person name="Warren W."/>
            <person name="Mitreva M."/>
            <person name="Mardis E.R."/>
            <person name="Wilson R.K."/>
        </authorList>
    </citation>
    <scope>NUCLEOTIDE SEQUENCE [LARGE SCALE GENOMIC DNA]</scope>
    <source>
        <strain evidence="1 2">F0055</strain>
    </source>
</reference>
<comment type="caution">
    <text evidence="1">The sequence shown here is derived from an EMBL/GenBank/DDBJ whole genome shotgun (WGS) entry which is preliminary data.</text>
</comment>
<gene>
    <name evidence="1" type="ORF">HMPREF9151_00040</name>
</gene>
<evidence type="ECO:0000313" key="2">
    <source>
        <dbReference type="Proteomes" id="UP000010433"/>
    </source>
</evidence>
<protein>
    <submittedName>
        <fullName evidence="1">Uncharacterized protein</fullName>
    </submittedName>
</protein>
<sequence>MQHTFPLEKRRKKGDYLYRTDIYLVFAEPFRNHFHILPIKKNFPQKMWFAVNRTNIFLREIFLTGKPICRQPE</sequence>
<keyword evidence="2" id="KW-1185">Reference proteome</keyword>
<proteinExistence type="predicted"/>
<dbReference type="HOGENOM" id="CLU_2701745_0_0_10"/>
<name>L1NMC7_9BACT</name>
<accession>L1NMC7</accession>
<organism evidence="1 2">
    <name type="scientific">Hoylesella saccharolytica F0055</name>
    <dbReference type="NCBI Taxonomy" id="1127699"/>
    <lineage>
        <taxon>Bacteria</taxon>
        <taxon>Pseudomonadati</taxon>
        <taxon>Bacteroidota</taxon>
        <taxon>Bacteroidia</taxon>
        <taxon>Bacteroidales</taxon>
        <taxon>Prevotellaceae</taxon>
        <taxon>Hoylesella</taxon>
    </lineage>
</organism>
<dbReference type="Proteomes" id="UP000010433">
    <property type="component" value="Unassembled WGS sequence"/>
</dbReference>
<dbReference type="AlphaFoldDB" id="L1NMC7"/>